<feature type="binding site" evidence="14">
    <location>
        <position position="52"/>
    </location>
    <ligand>
        <name>Mg(2+)</name>
        <dbReference type="ChEBI" id="CHEBI:18420"/>
    </ligand>
</feature>
<dbReference type="EMBL" id="JAULSW010000002">
    <property type="protein sequence ID" value="KAK3389286.1"/>
    <property type="molecule type" value="Genomic_DNA"/>
</dbReference>
<dbReference type="AlphaFoldDB" id="A0AAE0U3A9"/>
<evidence type="ECO:0000256" key="1">
    <source>
        <dbReference type="ARBA" id="ARBA00004240"/>
    </source>
</evidence>
<gene>
    <name evidence="15" type="ORF">B0H63DRAFT_537092</name>
</gene>
<feature type="binding site" evidence="12">
    <location>
        <position position="36"/>
    </location>
    <ligand>
        <name>GTP</name>
        <dbReference type="ChEBI" id="CHEBI:37565"/>
    </ligand>
</feature>
<dbReference type="PANTHER" id="PTHR45684">
    <property type="entry name" value="RE74312P"/>
    <property type="match status" value="1"/>
</dbReference>
<evidence type="ECO:0000256" key="2">
    <source>
        <dbReference type="ARBA" id="ARBA00004555"/>
    </source>
</evidence>
<keyword evidence="9" id="KW-0333">Golgi apparatus</keyword>
<dbReference type="Gene3D" id="1.25.40.180">
    <property type="match status" value="1"/>
</dbReference>
<evidence type="ECO:0000313" key="15">
    <source>
        <dbReference type="EMBL" id="KAK3389286.1"/>
    </source>
</evidence>
<dbReference type="GO" id="GO:0006886">
    <property type="term" value="P:intracellular protein transport"/>
    <property type="evidence" value="ECO:0007669"/>
    <property type="project" value="InterPro"/>
</dbReference>
<feature type="binding site" evidence="13">
    <location>
        <begin position="28"/>
        <end position="35"/>
    </location>
    <ligand>
        <name>GTP</name>
        <dbReference type="ChEBI" id="CHEBI:37565"/>
    </ligand>
</feature>
<keyword evidence="11" id="KW-0479">Metal-binding</keyword>
<evidence type="ECO:0000256" key="6">
    <source>
        <dbReference type="ARBA" id="ARBA00022824"/>
    </source>
</evidence>
<evidence type="ECO:0000256" key="7">
    <source>
        <dbReference type="ARBA" id="ARBA00022892"/>
    </source>
</evidence>
<dbReference type="SUPFAM" id="SSF48371">
    <property type="entry name" value="ARM repeat"/>
    <property type="match status" value="1"/>
</dbReference>
<evidence type="ECO:0000256" key="11">
    <source>
        <dbReference type="PIRSR" id="PIRSR606687-1"/>
    </source>
</evidence>
<feature type="binding site" evidence="13">
    <location>
        <position position="74"/>
    </location>
    <ligand>
        <name>GTP</name>
        <dbReference type="ChEBI" id="CHEBI:37565"/>
    </ligand>
</feature>
<feature type="binding site" evidence="12">
    <location>
        <position position="33"/>
    </location>
    <ligand>
        <name>GTP</name>
        <dbReference type="ChEBI" id="CHEBI:37565"/>
    </ligand>
</feature>
<dbReference type="GO" id="GO:0005783">
    <property type="term" value="C:endoplasmic reticulum"/>
    <property type="evidence" value="ECO:0007669"/>
    <property type="project" value="UniProtKB-SubCell"/>
</dbReference>
<organism evidence="15 16">
    <name type="scientific">Podospora didyma</name>
    <dbReference type="NCBI Taxonomy" id="330526"/>
    <lineage>
        <taxon>Eukaryota</taxon>
        <taxon>Fungi</taxon>
        <taxon>Dikarya</taxon>
        <taxon>Ascomycota</taxon>
        <taxon>Pezizomycotina</taxon>
        <taxon>Sordariomycetes</taxon>
        <taxon>Sordariomycetidae</taxon>
        <taxon>Sordariales</taxon>
        <taxon>Podosporaceae</taxon>
        <taxon>Podospora</taxon>
    </lineage>
</organism>
<feature type="binding site" evidence="12">
    <location>
        <position position="34"/>
    </location>
    <ligand>
        <name>GTP</name>
        <dbReference type="ChEBI" id="CHEBI:37565"/>
    </ligand>
</feature>
<evidence type="ECO:0000256" key="5">
    <source>
        <dbReference type="ARBA" id="ARBA00022741"/>
    </source>
</evidence>
<feature type="binding site" evidence="14">
    <location>
        <position position="35"/>
    </location>
    <ligand>
        <name>Mg(2+)</name>
        <dbReference type="ChEBI" id="CHEBI:18420"/>
    </ligand>
</feature>
<dbReference type="GO" id="GO:0005525">
    <property type="term" value="F:GTP binding"/>
    <property type="evidence" value="ECO:0007669"/>
    <property type="project" value="UniProtKB-KW"/>
</dbReference>
<dbReference type="PROSITE" id="PS51422">
    <property type="entry name" value="SAR1"/>
    <property type="match status" value="1"/>
</dbReference>
<protein>
    <submittedName>
        <fullName evidence="15">P-loop containing nucleoside triphosphate hydrolase protein</fullName>
    </submittedName>
</protein>
<evidence type="ECO:0000256" key="9">
    <source>
        <dbReference type="ARBA" id="ARBA00023034"/>
    </source>
</evidence>
<proteinExistence type="inferred from homology"/>
<evidence type="ECO:0000256" key="10">
    <source>
        <dbReference type="ARBA" id="ARBA00023134"/>
    </source>
</evidence>
<dbReference type="GO" id="GO:0003924">
    <property type="term" value="F:GTPase activity"/>
    <property type="evidence" value="ECO:0007669"/>
    <property type="project" value="InterPro"/>
</dbReference>
<comment type="similarity">
    <text evidence="3">Belongs to the small GTPase superfamily. SAR1 family.</text>
</comment>
<comment type="caution">
    <text evidence="15">The sequence shown here is derived from an EMBL/GenBank/DDBJ whole genome shotgun (WGS) entry which is preliminary data.</text>
</comment>
<keyword evidence="11" id="KW-0460">Magnesium</keyword>
<comment type="subcellular location">
    <subcellularLocation>
        <location evidence="1">Endoplasmic reticulum</location>
    </subcellularLocation>
    <subcellularLocation>
        <location evidence="2">Golgi apparatus</location>
    </subcellularLocation>
</comment>
<feature type="binding site" evidence="12">
    <location>
        <position position="110"/>
    </location>
    <ligand>
        <name>GTP</name>
        <dbReference type="ChEBI" id="CHEBI:37565"/>
    </ligand>
</feature>
<dbReference type="Gene3D" id="3.40.50.300">
    <property type="entry name" value="P-loop containing nucleotide triphosphate hydrolases"/>
    <property type="match status" value="2"/>
</dbReference>
<evidence type="ECO:0000256" key="12">
    <source>
        <dbReference type="PIRSR" id="PIRSR606687-2"/>
    </source>
</evidence>
<feature type="binding site" evidence="11">
    <location>
        <position position="30"/>
    </location>
    <ligand>
        <name>Mg(2+)</name>
        <dbReference type="ChEBI" id="CHEBI:18420"/>
    </ligand>
</feature>
<dbReference type="InterPro" id="IPR027417">
    <property type="entry name" value="P-loop_NTPase"/>
</dbReference>
<keyword evidence="15" id="KW-0378">Hydrolase</keyword>
<evidence type="ECO:0000256" key="8">
    <source>
        <dbReference type="ARBA" id="ARBA00022927"/>
    </source>
</evidence>
<evidence type="ECO:0000256" key="4">
    <source>
        <dbReference type="ARBA" id="ARBA00022448"/>
    </source>
</evidence>
<keyword evidence="8" id="KW-0653">Protein transport</keyword>
<dbReference type="Pfam" id="PF00025">
    <property type="entry name" value="Arf"/>
    <property type="match status" value="2"/>
</dbReference>
<evidence type="ECO:0000256" key="3">
    <source>
        <dbReference type="ARBA" id="ARBA00007507"/>
    </source>
</evidence>
<accession>A0AAE0U3A9</accession>
<dbReference type="GO" id="GO:0046872">
    <property type="term" value="F:metal ion binding"/>
    <property type="evidence" value="ECO:0007669"/>
    <property type="project" value="UniProtKB-KW"/>
</dbReference>
<dbReference type="GO" id="GO:0016192">
    <property type="term" value="P:vesicle-mediated transport"/>
    <property type="evidence" value="ECO:0007669"/>
    <property type="project" value="UniProtKB-KW"/>
</dbReference>
<feature type="binding site" evidence="13">
    <location>
        <begin position="110"/>
        <end position="113"/>
    </location>
    <ligand>
        <name>GTP</name>
        <dbReference type="ChEBI" id="CHEBI:37565"/>
    </ligand>
</feature>
<keyword evidence="16" id="KW-1185">Reference proteome</keyword>
<dbReference type="Proteomes" id="UP001285441">
    <property type="component" value="Unassembled WGS sequence"/>
</dbReference>
<reference evidence="15" key="2">
    <citation type="submission" date="2023-06" db="EMBL/GenBank/DDBJ databases">
        <authorList>
            <consortium name="Lawrence Berkeley National Laboratory"/>
            <person name="Haridas S."/>
            <person name="Hensen N."/>
            <person name="Bonometti L."/>
            <person name="Westerberg I."/>
            <person name="Brannstrom I.O."/>
            <person name="Guillou S."/>
            <person name="Cros-Aarteil S."/>
            <person name="Calhoun S."/>
            <person name="Kuo A."/>
            <person name="Mondo S."/>
            <person name="Pangilinan J."/>
            <person name="Riley R."/>
            <person name="LaButti K."/>
            <person name="Andreopoulos B."/>
            <person name="Lipzen A."/>
            <person name="Chen C."/>
            <person name="Yanf M."/>
            <person name="Daum C."/>
            <person name="Ng V."/>
            <person name="Clum A."/>
            <person name="Steindorff A."/>
            <person name="Ohm R."/>
            <person name="Martin F."/>
            <person name="Silar P."/>
            <person name="Natvig D."/>
            <person name="Lalanne C."/>
            <person name="Gautier V."/>
            <person name="Ament-velasquez S.L."/>
            <person name="Kruys A."/>
            <person name="Hutchinson M.I."/>
            <person name="Powell A.J."/>
            <person name="Barry K."/>
            <person name="Miller A.N."/>
            <person name="Grigoriev I.V."/>
            <person name="Debuchy R."/>
            <person name="Gladieux P."/>
            <person name="Thoren M.H."/>
            <person name="Johannesson H."/>
        </authorList>
    </citation>
    <scope>NUCLEOTIDE SEQUENCE</scope>
    <source>
        <strain evidence="15">CBS 232.78</strain>
    </source>
</reference>
<reference evidence="15" key="1">
    <citation type="journal article" date="2023" name="Mol. Phylogenet. Evol.">
        <title>Genome-scale phylogeny and comparative genomics of the fungal order Sordariales.</title>
        <authorList>
            <person name="Hensen N."/>
            <person name="Bonometti L."/>
            <person name="Westerberg I."/>
            <person name="Brannstrom I.O."/>
            <person name="Guillou S."/>
            <person name="Cros-Aarteil S."/>
            <person name="Calhoun S."/>
            <person name="Haridas S."/>
            <person name="Kuo A."/>
            <person name="Mondo S."/>
            <person name="Pangilinan J."/>
            <person name="Riley R."/>
            <person name="LaButti K."/>
            <person name="Andreopoulos B."/>
            <person name="Lipzen A."/>
            <person name="Chen C."/>
            <person name="Yan M."/>
            <person name="Daum C."/>
            <person name="Ng V."/>
            <person name="Clum A."/>
            <person name="Steindorff A."/>
            <person name="Ohm R.A."/>
            <person name="Martin F."/>
            <person name="Silar P."/>
            <person name="Natvig D.O."/>
            <person name="Lalanne C."/>
            <person name="Gautier V."/>
            <person name="Ament-Velasquez S.L."/>
            <person name="Kruys A."/>
            <person name="Hutchinson M.I."/>
            <person name="Powell A.J."/>
            <person name="Barry K."/>
            <person name="Miller A.N."/>
            <person name="Grigoriev I.V."/>
            <person name="Debuchy R."/>
            <person name="Gladieux P."/>
            <person name="Hiltunen Thoren M."/>
            <person name="Johannesson H."/>
        </authorList>
    </citation>
    <scope>NUCLEOTIDE SEQUENCE</scope>
    <source>
        <strain evidence="15">CBS 232.78</strain>
    </source>
</reference>
<keyword evidence="4" id="KW-0813">Transport</keyword>
<keyword evidence="6" id="KW-0256">Endoplasmic reticulum</keyword>
<dbReference type="GO" id="GO:0005794">
    <property type="term" value="C:Golgi apparatus"/>
    <property type="evidence" value="ECO:0007669"/>
    <property type="project" value="UniProtKB-SubCell"/>
</dbReference>
<dbReference type="SMART" id="SM00177">
    <property type="entry name" value="ARF"/>
    <property type="match status" value="1"/>
</dbReference>
<feature type="binding site" evidence="12">
    <location>
        <position position="31"/>
    </location>
    <ligand>
        <name>GTP</name>
        <dbReference type="ChEBI" id="CHEBI:37565"/>
    </ligand>
</feature>
<sequence>MVWFFDLIYDAMLSLGLVKKKAKLLFLGLDNAGKSTLLFRLTNNKLGLLPPTLHPISEELIIGNVHCRTFDLGGHKQARRLWKDYFPEGELNALLSMEELWGVPFLILGNKIDHPDAVSEDVLRRVLGLNRPVMRMSSLAPVKGLLQFIGELYKFGMLTERIMRECVRKLLEYQSLQLPLRDKSTWGRFLKYLDGDRRPHSDSGKIEIFRMLIDAGIDFDIPWADDRSTFWNEITRILPEAKALRPL</sequence>
<dbReference type="InterPro" id="IPR006687">
    <property type="entry name" value="Small_GTPase_SAR1"/>
</dbReference>
<keyword evidence="7" id="KW-0931">ER-Golgi transport</keyword>
<dbReference type="PRINTS" id="PR00328">
    <property type="entry name" value="SAR1GTPBP"/>
</dbReference>
<feature type="binding site" evidence="12">
    <location>
        <position position="111"/>
    </location>
    <ligand>
        <name>GTP</name>
        <dbReference type="ChEBI" id="CHEBI:37565"/>
    </ligand>
</feature>
<evidence type="ECO:0000313" key="16">
    <source>
        <dbReference type="Proteomes" id="UP001285441"/>
    </source>
</evidence>
<feature type="binding site" evidence="12">
    <location>
        <position position="113"/>
    </location>
    <ligand>
        <name>GTP</name>
        <dbReference type="ChEBI" id="CHEBI:37565"/>
    </ligand>
</feature>
<evidence type="ECO:0000256" key="13">
    <source>
        <dbReference type="PIRSR" id="PIRSR606689-1"/>
    </source>
</evidence>
<dbReference type="SUPFAM" id="SSF52540">
    <property type="entry name" value="P-loop containing nucleoside triphosphate hydrolases"/>
    <property type="match status" value="1"/>
</dbReference>
<keyword evidence="10 13" id="KW-0342">GTP-binding</keyword>
<name>A0AAE0U3A9_9PEZI</name>
<keyword evidence="5 12" id="KW-0547">Nucleotide-binding</keyword>
<evidence type="ECO:0000256" key="14">
    <source>
        <dbReference type="PIRSR" id="PIRSR606689-2"/>
    </source>
</evidence>
<dbReference type="InterPro" id="IPR006689">
    <property type="entry name" value="Small_GTPase_ARF/SAR"/>
</dbReference>
<dbReference type="SMART" id="SM00178">
    <property type="entry name" value="SAR"/>
    <property type="match status" value="1"/>
</dbReference>
<dbReference type="InterPro" id="IPR016024">
    <property type="entry name" value="ARM-type_fold"/>
</dbReference>